<protein>
    <submittedName>
        <fullName evidence="1">Uncharacterized protein</fullName>
    </submittedName>
</protein>
<comment type="caution">
    <text evidence="1">The sequence shown here is derived from an EMBL/GenBank/DDBJ whole genome shotgun (WGS) entry which is preliminary data.</text>
</comment>
<dbReference type="OrthoDB" id="5873028at2759"/>
<accession>A0A8S1GN89</accession>
<evidence type="ECO:0000313" key="1">
    <source>
        <dbReference type="EMBL" id="CAD6184606.1"/>
    </source>
</evidence>
<reference evidence="1" key="1">
    <citation type="submission" date="2020-10" db="EMBL/GenBank/DDBJ databases">
        <authorList>
            <person name="Kikuchi T."/>
        </authorList>
    </citation>
    <scope>NUCLEOTIDE SEQUENCE</scope>
    <source>
        <strain evidence="1">NKZ352</strain>
    </source>
</reference>
<evidence type="ECO:0000313" key="2">
    <source>
        <dbReference type="Proteomes" id="UP000835052"/>
    </source>
</evidence>
<keyword evidence="2" id="KW-1185">Reference proteome</keyword>
<gene>
    <name evidence="1" type="ORF">CAUJ_LOCUS525</name>
</gene>
<dbReference type="AlphaFoldDB" id="A0A8S1GN89"/>
<sequence>MDKNVQSSQGVVVKSVGVGDQCYIVIWCVEHSLCYAYLPDVDPEYAFEVAPAAWVKFDVVYSAIPGPDNIKNRAFHVTIPSRTETRNPATNEFRGAVNMHEYVKVKYFEYSRETLLFKTTLAISPNASYAEEPYIGRVVIDNLARSELLRYDIDQFDAVVELFFNRIAPYWKVVHFVHMGKQYSLNGFLSKRGKVLRGPGGRMCPREQVVIPQDTLQLVNPGNPAKLYPRGLE</sequence>
<name>A0A8S1GN89_9PELO</name>
<proteinExistence type="predicted"/>
<dbReference type="EMBL" id="CAJGYM010000001">
    <property type="protein sequence ID" value="CAD6184606.1"/>
    <property type="molecule type" value="Genomic_DNA"/>
</dbReference>
<organism evidence="1 2">
    <name type="scientific">Caenorhabditis auriculariae</name>
    <dbReference type="NCBI Taxonomy" id="2777116"/>
    <lineage>
        <taxon>Eukaryota</taxon>
        <taxon>Metazoa</taxon>
        <taxon>Ecdysozoa</taxon>
        <taxon>Nematoda</taxon>
        <taxon>Chromadorea</taxon>
        <taxon>Rhabditida</taxon>
        <taxon>Rhabditina</taxon>
        <taxon>Rhabditomorpha</taxon>
        <taxon>Rhabditoidea</taxon>
        <taxon>Rhabditidae</taxon>
        <taxon>Peloderinae</taxon>
        <taxon>Caenorhabditis</taxon>
    </lineage>
</organism>
<dbReference type="Proteomes" id="UP000835052">
    <property type="component" value="Unassembled WGS sequence"/>
</dbReference>